<feature type="region of interest" description="Disordered" evidence="1">
    <location>
        <begin position="1"/>
        <end position="24"/>
    </location>
</feature>
<evidence type="ECO:0000313" key="2">
    <source>
        <dbReference type="EMBL" id="NOG32916.1"/>
    </source>
</evidence>
<feature type="compositionally biased region" description="Basic and acidic residues" evidence="1">
    <location>
        <begin position="14"/>
        <end position="24"/>
    </location>
</feature>
<protein>
    <submittedName>
        <fullName evidence="2">Uncharacterized protein</fullName>
    </submittedName>
</protein>
<dbReference type="RefSeq" id="WP_171703370.1">
    <property type="nucleotide sequence ID" value="NZ_JABFHI010000016.1"/>
</dbReference>
<feature type="compositionally biased region" description="Basic and acidic residues" evidence="1">
    <location>
        <begin position="70"/>
        <end position="82"/>
    </location>
</feature>
<comment type="caution">
    <text evidence="2">The sequence shown here is derived from an EMBL/GenBank/DDBJ whole genome shotgun (WGS) entry which is preliminary data.</text>
</comment>
<evidence type="ECO:0000313" key="3">
    <source>
        <dbReference type="Proteomes" id="UP000588806"/>
    </source>
</evidence>
<feature type="region of interest" description="Disordered" evidence="1">
    <location>
        <begin position="67"/>
        <end position="93"/>
    </location>
</feature>
<feature type="compositionally biased region" description="Polar residues" evidence="1">
    <location>
        <begin position="1"/>
        <end position="13"/>
    </location>
</feature>
<dbReference type="AlphaFoldDB" id="A0A7Y3TZ58"/>
<evidence type="ECO:0000256" key="1">
    <source>
        <dbReference type="SAM" id="MobiDB-lite"/>
    </source>
</evidence>
<proteinExistence type="predicted"/>
<sequence>MSGATQQGLQNLVSDRDKQLERQREDYEQQIGYLRAQLEKAEERAQLAEKGKTQANTQVETLSAQIASLEAEKGKPRRKEEQPGLPFDGESST</sequence>
<accession>A0A7Y3TZ58</accession>
<name>A0A7Y3TZ58_9GAMM</name>
<dbReference type="Proteomes" id="UP000588806">
    <property type="component" value="Unassembled WGS sequence"/>
</dbReference>
<reference evidence="2 3" key="1">
    <citation type="submission" date="2020-05" db="EMBL/GenBank/DDBJ databases">
        <authorList>
            <person name="Ruan W."/>
            <person name="Jeon C.O."/>
            <person name="Chun B.H."/>
        </authorList>
    </citation>
    <scope>NUCLEOTIDE SEQUENCE [LARGE SCALE GENOMIC DNA]</scope>
    <source>
        <strain evidence="2 3">TBZ9</strain>
    </source>
</reference>
<keyword evidence="3" id="KW-1185">Reference proteome</keyword>
<dbReference type="SUPFAM" id="SSF57997">
    <property type="entry name" value="Tropomyosin"/>
    <property type="match status" value="1"/>
</dbReference>
<dbReference type="EMBL" id="JABFHI010000016">
    <property type="protein sequence ID" value="NOG32916.1"/>
    <property type="molecule type" value="Genomic_DNA"/>
</dbReference>
<gene>
    <name evidence="2" type="ORF">HLB35_16125</name>
</gene>
<organism evidence="2 3">
    <name type="scientific">Vreelandella azerica</name>
    <dbReference type="NCBI Taxonomy" id="2732867"/>
    <lineage>
        <taxon>Bacteria</taxon>
        <taxon>Pseudomonadati</taxon>
        <taxon>Pseudomonadota</taxon>
        <taxon>Gammaproteobacteria</taxon>
        <taxon>Oceanospirillales</taxon>
        <taxon>Halomonadaceae</taxon>
        <taxon>Vreelandella</taxon>
    </lineage>
</organism>
<reference evidence="2 3" key="2">
    <citation type="submission" date="2020-06" db="EMBL/GenBank/DDBJ databases">
        <title>Halomonas songnenensis sp. nov., a moderately halophilic bacterium isolated from saline and alkaline soils.</title>
        <authorList>
            <person name="Jiang J."/>
            <person name="Pan Y."/>
        </authorList>
    </citation>
    <scope>NUCLEOTIDE SEQUENCE [LARGE SCALE GENOMIC DNA]</scope>
    <source>
        <strain evidence="2 3">TBZ9</strain>
    </source>
</reference>